<organism evidence="1 2">
    <name type="scientific">Zarea fungicola</name>
    <dbReference type="NCBI Taxonomy" id="93591"/>
    <lineage>
        <taxon>Eukaryota</taxon>
        <taxon>Fungi</taxon>
        <taxon>Dikarya</taxon>
        <taxon>Ascomycota</taxon>
        <taxon>Pezizomycotina</taxon>
        <taxon>Sordariomycetes</taxon>
        <taxon>Hypocreomycetidae</taxon>
        <taxon>Hypocreales</taxon>
        <taxon>Cordycipitaceae</taxon>
        <taxon>Zarea</taxon>
    </lineage>
</organism>
<gene>
    <name evidence="1" type="ORF">NQ176_g10914</name>
</gene>
<evidence type="ECO:0000313" key="1">
    <source>
        <dbReference type="EMBL" id="KAJ2962729.1"/>
    </source>
</evidence>
<dbReference type="Proteomes" id="UP001143910">
    <property type="component" value="Unassembled WGS sequence"/>
</dbReference>
<comment type="caution">
    <text evidence="1">The sequence shown here is derived from an EMBL/GenBank/DDBJ whole genome shotgun (WGS) entry which is preliminary data.</text>
</comment>
<keyword evidence="2" id="KW-1185">Reference proteome</keyword>
<accession>A0ACC1MDZ5</accession>
<protein>
    <submittedName>
        <fullName evidence="1">Uncharacterized protein</fullName>
    </submittedName>
</protein>
<proteinExistence type="predicted"/>
<reference evidence="1" key="1">
    <citation type="submission" date="2022-08" db="EMBL/GenBank/DDBJ databases">
        <title>Genome Sequence of Lecanicillium fungicola.</title>
        <authorList>
            <person name="Buettner E."/>
        </authorList>
    </citation>
    <scope>NUCLEOTIDE SEQUENCE</scope>
    <source>
        <strain evidence="1">Babe33</strain>
    </source>
</reference>
<dbReference type="EMBL" id="JANJQO010003268">
    <property type="protein sequence ID" value="KAJ2962729.1"/>
    <property type="molecule type" value="Genomic_DNA"/>
</dbReference>
<evidence type="ECO:0000313" key="2">
    <source>
        <dbReference type="Proteomes" id="UP001143910"/>
    </source>
</evidence>
<name>A0ACC1MDZ5_9HYPO</name>
<sequence length="373" mass="41942">MAFQEHPNLLGLSEAIGSLGLQNDGLPFTLPASFKRKVRVPRYLYRVYSSNSAGYMDEVWAKSVAARNADPSHTRCIFTLDKSRAAAMINGHMRWRTEDGADNLVSWTSSVLYALISVFYRRAFYNEGMDNIFLCIIDTDQFPANTFISGSDLVDAFKVHSEDLRSFDNYQYTRPPGKQGWYYFGEYLSQGALRIQDNCKPVSVQQMLNCGLLELHPRFPEFRNWSPGKWPLAKLVVELREPFYGPSPAESEDTPGNVINACVQIGRLFGSEFEVIVAMSLFSLVPNRDSPLDIVLEYGASDGFGTGNIEVARTCVLRAQHCAEWRKREDGDRGGDGVVPTGLEEILEEMKFLGDRALSLYSSSGEEEQEDEE</sequence>